<keyword evidence="1 4" id="KW-0663">Pyridoxal phosphate</keyword>
<evidence type="ECO:0000256" key="2">
    <source>
        <dbReference type="ARBA" id="ARBA00037999"/>
    </source>
</evidence>
<dbReference type="GO" id="GO:0030170">
    <property type="term" value="F:pyridoxal phosphate binding"/>
    <property type="evidence" value="ECO:0007669"/>
    <property type="project" value="UniProtKB-ARBA"/>
</dbReference>
<dbReference type="InterPro" id="IPR015421">
    <property type="entry name" value="PyrdxlP-dep_Trfase_major"/>
</dbReference>
<dbReference type="PANTHER" id="PTHR30244">
    <property type="entry name" value="TRANSAMINASE"/>
    <property type="match status" value="1"/>
</dbReference>
<evidence type="ECO:0000256" key="1">
    <source>
        <dbReference type="ARBA" id="ARBA00022898"/>
    </source>
</evidence>
<dbReference type="Gene3D" id="3.90.1150.10">
    <property type="entry name" value="Aspartate Aminotransferase, domain 1"/>
    <property type="match status" value="1"/>
</dbReference>
<dbReference type="PANTHER" id="PTHR30244:SF36">
    <property type="entry name" value="3-OXO-GLUCOSE-6-PHOSPHATE:GLUTAMATE AMINOTRANSFERASE"/>
    <property type="match status" value="1"/>
</dbReference>
<dbReference type="Proteomes" id="UP000286734">
    <property type="component" value="Unassembled WGS sequence"/>
</dbReference>
<dbReference type="GO" id="GO:0008483">
    <property type="term" value="F:transaminase activity"/>
    <property type="evidence" value="ECO:0007669"/>
    <property type="project" value="TreeGrafter"/>
</dbReference>
<name>A0A430R7T7_THESC</name>
<accession>A0A430R7T7</accession>
<gene>
    <name evidence="6" type="ORF">CSW47_08630</name>
</gene>
<feature type="modified residue" description="N6-(pyridoxal phosphate)lysine" evidence="4">
    <location>
        <position position="192"/>
    </location>
</feature>
<dbReference type="FunFam" id="3.40.640.10:FF:000089">
    <property type="entry name" value="Aminotransferase, DegT/DnrJ/EryC1/StrS family"/>
    <property type="match status" value="1"/>
</dbReference>
<evidence type="ECO:0000256" key="3">
    <source>
        <dbReference type="PIRSR" id="PIRSR000390-1"/>
    </source>
</evidence>
<dbReference type="AlphaFoldDB" id="A0A430R7T7"/>
<dbReference type="RefSeq" id="WP_126200536.1">
    <property type="nucleotide sequence ID" value="NZ_PELP01000233.1"/>
</dbReference>
<evidence type="ECO:0000256" key="4">
    <source>
        <dbReference type="PIRSR" id="PIRSR000390-2"/>
    </source>
</evidence>
<dbReference type="SUPFAM" id="SSF53383">
    <property type="entry name" value="PLP-dependent transferases"/>
    <property type="match status" value="1"/>
</dbReference>
<dbReference type="InterPro" id="IPR015424">
    <property type="entry name" value="PyrdxlP-dep_Trfase"/>
</dbReference>
<evidence type="ECO:0000313" key="6">
    <source>
        <dbReference type="EMBL" id="RTH03485.1"/>
    </source>
</evidence>
<comment type="caution">
    <text evidence="6">The sequence shown here is derived from an EMBL/GenBank/DDBJ whole genome shotgun (WGS) entry which is preliminary data.</text>
</comment>
<protein>
    <submittedName>
        <fullName evidence="6">Erythromycin biosynthesis sensory transduction protein eryC1</fullName>
    </submittedName>
</protein>
<comment type="similarity">
    <text evidence="2 5">Belongs to the DegT/DnrJ/EryC1 family.</text>
</comment>
<dbReference type="EMBL" id="PELP01000233">
    <property type="protein sequence ID" value="RTH03485.1"/>
    <property type="molecule type" value="Genomic_DNA"/>
</dbReference>
<evidence type="ECO:0000256" key="5">
    <source>
        <dbReference type="RuleBase" id="RU004508"/>
    </source>
</evidence>
<dbReference type="Pfam" id="PF01041">
    <property type="entry name" value="DegT_DnrJ_EryC1"/>
    <property type="match status" value="1"/>
</dbReference>
<dbReference type="InterPro" id="IPR015422">
    <property type="entry name" value="PyrdxlP-dep_Trfase_small"/>
</dbReference>
<dbReference type="Gene3D" id="3.40.640.10">
    <property type="entry name" value="Type I PLP-dependent aspartate aminotransferase-like (Major domain)"/>
    <property type="match status" value="1"/>
</dbReference>
<dbReference type="InterPro" id="IPR000653">
    <property type="entry name" value="DegT/StrS_aminotransferase"/>
</dbReference>
<sequence>MEGRVRERIPILDLTPEVEELWDDLMAAITRVLRSGQFILGPEVEAFEREVAEYLGVKHAIGVNSGTDALVIGLRALGIGPGDEVITTPFSFFATAEAISLVGATPVFVDIDPKTFNLNPDLIAAAITPRTKAILPVHLYGRPAEMDPILDLAEAHGLKVLEDCAQAFGATYRGKKVGTLGHAGAFSFFPSKNLGAYGDGGLLVTNDDEVATLGRMLRAHGSKRKYYNETVGYNSRLDALQAAILRVKLPRVDTWNQARRQVALRYNELLADVPGLVLPEVSEGHVFHQYTVRVLNGKRDEVQQRLDVQGISTLVYYPVPLHRLPVYGYPSGSFPWAERLATEVLSLPIWPQMGLEAQAWVAQVLARVLKKK</sequence>
<proteinExistence type="inferred from homology"/>
<dbReference type="CDD" id="cd00616">
    <property type="entry name" value="AHBA_syn"/>
    <property type="match status" value="1"/>
</dbReference>
<dbReference type="PIRSF" id="PIRSF000390">
    <property type="entry name" value="PLP_StrS"/>
    <property type="match status" value="1"/>
</dbReference>
<feature type="active site" description="Proton acceptor" evidence="3">
    <location>
        <position position="192"/>
    </location>
</feature>
<dbReference type="GO" id="GO:0000271">
    <property type="term" value="P:polysaccharide biosynthetic process"/>
    <property type="evidence" value="ECO:0007669"/>
    <property type="project" value="TreeGrafter"/>
</dbReference>
<evidence type="ECO:0000313" key="7">
    <source>
        <dbReference type="Proteomes" id="UP000286734"/>
    </source>
</evidence>
<reference evidence="6 7" key="1">
    <citation type="journal article" date="2019" name="Extremophiles">
        <title>Biogeography of thermophiles and predominance of Thermus scotoductus in domestic water heaters.</title>
        <authorList>
            <person name="Wilpiszeski R.L."/>
            <person name="Zhang Z."/>
            <person name="House C.H."/>
        </authorList>
    </citation>
    <scope>NUCLEOTIDE SEQUENCE [LARGE SCALE GENOMIC DNA]</scope>
    <source>
        <strain evidence="6 7">34_S34</strain>
    </source>
</reference>
<organism evidence="6 7">
    <name type="scientific">Thermus scotoductus</name>
    <dbReference type="NCBI Taxonomy" id="37636"/>
    <lineage>
        <taxon>Bacteria</taxon>
        <taxon>Thermotogati</taxon>
        <taxon>Deinococcota</taxon>
        <taxon>Deinococci</taxon>
        <taxon>Thermales</taxon>
        <taxon>Thermaceae</taxon>
        <taxon>Thermus</taxon>
    </lineage>
</organism>